<dbReference type="PANTHER" id="PTHR12911:SF8">
    <property type="entry name" value="KLAROID PROTEIN-RELATED"/>
    <property type="match status" value="1"/>
</dbReference>
<name>A0A1Y1HYK0_KLENI</name>
<gene>
    <name evidence="6" type="ORF">KFL_000850330</name>
</gene>
<dbReference type="PROSITE" id="PS51469">
    <property type="entry name" value="SUN"/>
    <property type="match status" value="1"/>
</dbReference>
<evidence type="ECO:0000256" key="3">
    <source>
        <dbReference type="ARBA" id="ARBA00022989"/>
    </source>
</evidence>
<evidence type="ECO:0000313" key="6">
    <source>
        <dbReference type="EMBL" id="GAQ81617.1"/>
    </source>
</evidence>
<organism evidence="6 7">
    <name type="scientific">Klebsormidium nitens</name>
    <name type="common">Green alga</name>
    <name type="synonym">Ulothrix nitens</name>
    <dbReference type="NCBI Taxonomy" id="105231"/>
    <lineage>
        <taxon>Eukaryota</taxon>
        <taxon>Viridiplantae</taxon>
        <taxon>Streptophyta</taxon>
        <taxon>Klebsormidiophyceae</taxon>
        <taxon>Klebsormidiales</taxon>
        <taxon>Klebsormidiaceae</taxon>
        <taxon>Klebsormidium</taxon>
    </lineage>
</organism>
<evidence type="ECO:0000313" key="7">
    <source>
        <dbReference type="Proteomes" id="UP000054558"/>
    </source>
</evidence>
<dbReference type="Pfam" id="PF07738">
    <property type="entry name" value="Sad1_UNC"/>
    <property type="match status" value="1"/>
</dbReference>
<comment type="subcellular location">
    <subcellularLocation>
        <location evidence="1">Membrane</location>
    </subcellularLocation>
</comment>
<evidence type="ECO:0000259" key="5">
    <source>
        <dbReference type="PROSITE" id="PS51469"/>
    </source>
</evidence>
<protein>
    <recommendedName>
        <fullName evidence="5">SUN domain-containing protein</fullName>
    </recommendedName>
</protein>
<dbReference type="OrthoDB" id="342281at2759"/>
<feature type="domain" description="SUN" evidence="5">
    <location>
        <begin position="86"/>
        <end position="267"/>
    </location>
</feature>
<evidence type="ECO:0000256" key="4">
    <source>
        <dbReference type="ARBA" id="ARBA00023136"/>
    </source>
</evidence>
<proteinExistence type="predicted"/>
<keyword evidence="7" id="KW-1185">Reference proteome</keyword>
<keyword evidence="2" id="KW-0812">Transmembrane</keyword>
<dbReference type="STRING" id="105231.A0A1Y1HYK0"/>
<dbReference type="GO" id="GO:0005635">
    <property type="term" value="C:nuclear envelope"/>
    <property type="evidence" value="ECO:0000318"/>
    <property type="project" value="GO_Central"/>
</dbReference>
<keyword evidence="3" id="KW-1133">Transmembrane helix</keyword>
<dbReference type="InterPro" id="IPR045119">
    <property type="entry name" value="SUN1-5"/>
</dbReference>
<evidence type="ECO:0000256" key="1">
    <source>
        <dbReference type="ARBA" id="ARBA00004370"/>
    </source>
</evidence>
<dbReference type="Gene3D" id="2.60.120.260">
    <property type="entry name" value="Galactose-binding domain-like"/>
    <property type="match status" value="1"/>
</dbReference>
<dbReference type="InterPro" id="IPR012919">
    <property type="entry name" value="SUN_dom"/>
</dbReference>
<keyword evidence="4" id="KW-0472">Membrane</keyword>
<accession>A0A1Y1HYK0</accession>
<dbReference type="Proteomes" id="UP000054558">
    <property type="component" value="Unassembled WGS sequence"/>
</dbReference>
<dbReference type="OMA" id="DEDQVQM"/>
<reference evidence="6 7" key="1">
    <citation type="journal article" date="2014" name="Nat. Commun.">
        <title>Klebsormidium flaccidum genome reveals primary factors for plant terrestrial adaptation.</title>
        <authorList>
            <person name="Hori K."/>
            <person name="Maruyama F."/>
            <person name="Fujisawa T."/>
            <person name="Togashi T."/>
            <person name="Yamamoto N."/>
            <person name="Seo M."/>
            <person name="Sato S."/>
            <person name="Yamada T."/>
            <person name="Mori H."/>
            <person name="Tajima N."/>
            <person name="Moriyama T."/>
            <person name="Ikeuchi M."/>
            <person name="Watanabe M."/>
            <person name="Wada H."/>
            <person name="Kobayashi K."/>
            <person name="Saito M."/>
            <person name="Masuda T."/>
            <person name="Sasaki-Sekimoto Y."/>
            <person name="Mashiguchi K."/>
            <person name="Awai K."/>
            <person name="Shimojima M."/>
            <person name="Masuda S."/>
            <person name="Iwai M."/>
            <person name="Nobusawa T."/>
            <person name="Narise T."/>
            <person name="Kondo S."/>
            <person name="Saito H."/>
            <person name="Sato R."/>
            <person name="Murakawa M."/>
            <person name="Ihara Y."/>
            <person name="Oshima-Yamada Y."/>
            <person name="Ohtaka K."/>
            <person name="Satoh M."/>
            <person name="Sonobe K."/>
            <person name="Ishii M."/>
            <person name="Ohtani R."/>
            <person name="Kanamori-Sato M."/>
            <person name="Honoki R."/>
            <person name="Miyazaki D."/>
            <person name="Mochizuki H."/>
            <person name="Umetsu J."/>
            <person name="Higashi K."/>
            <person name="Shibata D."/>
            <person name="Kamiya Y."/>
            <person name="Sato N."/>
            <person name="Nakamura Y."/>
            <person name="Tabata S."/>
            <person name="Ida S."/>
            <person name="Kurokawa K."/>
            <person name="Ohta H."/>
        </authorList>
    </citation>
    <scope>NUCLEOTIDE SEQUENCE [LARGE SCALE GENOMIC DNA]</scope>
    <source>
        <strain evidence="6 7">NIES-2285</strain>
    </source>
</reference>
<dbReference type="EMBL" id="DF237034">
    <property type="protein sequence ID" value="GAQ81617.1"/>
    <property type="molecule type" value="Genomic_DNA"/>
</dbReference>
<evidence type="ECO:0000256" key="2">
    <source>
        <dbReference type="ARBA" id="ARBA00022692"/>
    </source>
</evidence>
<dbReference type="GO" id="GO:0043495">
    <property type="term" value="F:protein-membrane adaptor activity"/>
    <property type="evidence" value="ECO:0000318"/>
    <property type="project" value="GO_Central"/>
</dbReference>
<dbReference type="AlphaFoldDB" id="A0A1Y1HYK0"/>
<dbReference type="GO" id="GO:0016020">
    <property type="term" value="C:membrane"/>
    <property type="evidence" value="ECO:0007669"/>
    <property type="project" value="UniProtKB-SubCell"/>
</dbReference>
<sequence length="269" mass="28749">MESRLEGQLKKLGSDMADVRTKVSGAEAVLAKLSVEGAVVSRQEVLALAKSVVDQRAGAGKGGVLDLEDVRAAARRVVLDELERHSADRLGRPDHAVYSSGGRVLAHSAAWHTPGFGGLLSQLKLGLHPQAQRVVQPSHGEPGHCLPLKVLDGSYGHVDVALRTSVVPEAITLEHVSKTTAFDLSTAPKAFRISGWHNEPAKAAEPEVLGTFEYDTSADYAAQMFTVKPGPSAGMAGYNVVRLEVLSNYGSEDFTCIYRLRVHGIPLRA</sequence>
<dbReference type="PANTHER" id="PTHR12911">
    <property type="entry name" value="SAD1/UNC-84-LIKE PROTEIN-RELATED"/>
    <property type="match status" value="1"/>
</dbReference>